<dbReference type="PROSITE" id="PS51257">
    <property type="entry name" value="PROKAR_LIPOPROTEIN"/>
    <property type="match status" value="1"/>
</dbReference>
<feature type="compositionally biased region" description="Polar residues" evidence="5">
    <location>
        <begin position="72"/>
        <end position="81"/>
    </location>
</feature>
<evidence type="ECO:0000256" key="3">
    <source>
        <dbReference type="ARBA" id="ARBA00022737"/>
    </source>
</evidence>
<dbReference type="Pfam" id="PF24807">
    <property type="entry name" value="WD40_CDC20-Fz"/>
    <property type="match status" value="1"/>
</dbReference>
<keyword evidence="8" id="KW-1185">Reference proteome</keyword>
<feature type="region of interest" description="Disordered" evidence="5">
    <location>
        <begin position="60"/>
        <end position="81"/>
    </location>
</feature>
<evidence type="ECO:0000256" key="1">
    <source>
        <dbReference type="ARBA" id="ARBA00006445"/>
    </source>
</evidence>
<dbReference type="Ensembl" id="ENSGMOT00000046914.1">
    <property type="protein sequence ID" value="ENSGMOP00000052624.1"/>
    <property type="gene ID" value="ENSGMOG00000016840.2"/>
</dbReference>
<dbReference type="GO" id="GO:1990757">
    <property type="term" value="F:ubiquitin ligase activator activity"/>
    <property type="evidence" value="ECO:0007669"/>
    <property type="project" value="TreeGrafter"/>
</dbReference>
<accession>A0A8C5BXD4</accession>
<evidence type="ECO:0000256" key="4">
    <source>
        <dbReference type="PROSITE-ProRule" id="PRU00221"/>
    </source>
</evidence>
<dbReference type="AlphaFoldDB" id="A0A8C5BXD4"/>
<reference evidence="7" key="2">
    <citation type="submission" date="2025-09" db="UniProtKB">
        <authorList>
            <consortium name="Ensembl"/>
        </authorList>
    </citation>
    <scope>IDENTIFICATION</scope>
</reference>
<dbReference type="PANTHER" id="PTHR19918:SF35">
    <property type="entry name" value="FIZZY-RELATED PROTEIN HOMOLOG ISOFORM X1"/>
    <property type="match status" value="1"/>
</dbReference>
<dbReference type="GO" id="GO:0005680">
    <property type="term" value="C:anaphase-promoting complex"/>
    <property type="evidence" value="ECO:0007669"/>
    <property type="project" value="TreeGrafter"/>
</dbReference>
<evidence type="ECO:0000313" key="7">
    <source>
        <dbReference type="Ensembl" id="ENSGMOP00000052624.1"/>
    </source>
</evidence>
<evidence type="ECO:0000313" key="8">
    <source>
        <dbReference type="Proteomes" id="UP000694546"/>
    </source>
</evidence>
<dbReference type="SUPFAM" id="SSF50978">
    <property type="entry name" value="WD40 repeat-like"/>
    <property type="match status" value="1"/>
</dbReference>
<feature type="domain" description="CDC20/Fizzy WD40" evidence="6">
    <location>
        <begin position="83"/>
        <end position="334"/>
    </location>
</feature>
<dbReference type="InterPro" id="IPR015943">
    <property type="entry name" value="WD40/YVTN_repeat-like_dom_sf"/>
</dbReference>
<dbReference type="PROSITE" id="PS00678">
    <property type="entry name" value="WD_REPEATS_1"/>
    <property type="match status" value="1"/>
</dbReference>
<reference evidence="7" key="1">
    <citation type="submission" date="2025-08" db="UniProtKB">
        <authorList>
            <consortium name="Ensembl"/>
        </authorList>
    </citation>
    <scope>IDENTIFICATION</scope>
</reference>
<feature type="repeat" description="WD" evidence="4">
    <location>
        <begin position="303"/>
        <end position="336"/>
    </location>
</feature>
<dbReference type="GO" id="GO:0031145">
    <property type="term" value="P:anaphase-promoting complex-dependent catabolic process"/>
    <property type="evidence" value="ECO:0007669"/>
    <property type="project" value="TreeGrafter"/>
</dbReference>
<gene>
    <name evidence="7" type="primary">fzr1b</name>
</gene>
<dbReference type="GeneTree" id="ENSGT00950000183104"/>
<feature type="repeat" description="WD" evidence="4">
    <location>
        <begin position="90"/>
        <end position="131"/>
    </location>
</feature>
<dbReference type="GO" id="GO:1905786">
    <property type="term" value="P:positive regulation of anaphase-promoting complex-dependent catabolic process"/>
    <property type="evidence" value="ECO:0007669"/>
    <property type="project" value="TreeGrafter"/>
</dbReference>
<dbReference type="PROSITE" id="PS50082">
    <property type="entry name" value="WD_REPEATS_2"/>
    <property type="match status" value="3"/>
</dbReference>
<protein>
    <recommendedName>
        <fullName evidence="6">CDC20/Fizzy WD40 domain-containing protein</fullName>
    </recommendedName>
</protein>
<dbReference type="Gene3D" id="2.130.10.10">
    <property type="entry name" value="YVTN repeat-like/Quinoprotein amine dehydrogenase"/>
    <property type="match status" value="1"/>
</dbReference>
<dbReference type="SMART" id="SM00320">
    <property type="entry name" value="WD40"/>
    <property type="match status" value="6"/>
</dbReference>
<dbReference type="InterPro" id="IPR036322">
    <property type="entry name" value="WD40_repeat_dom_sf"/>
</dbReference>
<dbReference type="Proteomes" id="UP000694546">
    <property type="component" value="Chromosome 8"/>
</dbReference>
<dbReference type="InterPro" id="IPR001680">
    <property type="entry name" value="WD40_rpt"/>
</dbReference>
<dbReference type="PANTHER" id="PTHR19918">
    <property type="entry name" value="CELL DIVISION CYCLE 20 CDC20 FIZZY -RELATED"/>
    <property type="match status" value="1"/>
</dbReference>
<evidence type="ECO:0000259" key="6">
    <source>
        <dbReference type="Pfam" id="PF24807"/>
    </source>
</evidence>
<evidence type="ECO:0000256" key="2">
    <source>
        <dbReference type="ARBA" id="ARBA00022574"/>
    </source>
</evidence>
<evidence type="ECO:0000256" key="5">
    <source>
        <dbReference type="SAM" id="MobiDB-lite"/>
    </source>
</evidence>
<dbReference type="InterPro" id="IPR019775">
    <property type="entry name" value="WD40_repeat_CS"/>
</dbReference>
<dbReference type="PROSITE" id="PS50294">
    <property type="entry name" value="WD_REPEATS_REGION"/>
    <property type="match status" value="2"/>
</dbReference>
<dbReference type="InterPro" id="IPR033010">
    <property type="entry name" value="Cdc20/Fizzy"/>
</dbReference>
<dbReference type="InterPro" id="IPR056150">
    <property type="entry name" value="WD40_CDC20-Fz"/>
</dbReference>
<dbReference type="GO" id="GO:0010997">
    <property type="term" value="F:anaphase-promoting complex binding"/>
    <property type="evidence" value="ECO:0007669"/>
    <property type="project" value="InterPro"/>
</dbReference>
<sequence>MLCFNCRGLEMTNGGFCPGGQCVGAACSPLSVRSGDRYIPTRAGSNWSINFHYANENCHSPSQNHKAKDASTESGKGQRSPFSVTRLCDLSVDGDSVTSVCWNERGSLVAVGTHKGYVQIWDAAGGRKLSSLEGHSARVGALAWNGEQLSSGSRDRVILQRDVRSPPGAERRLQGHRQEVCGLKWSPDHQHLASGGNDNKLLVWNSSSLLPMQQYSDHLAAVKAIAWSPHQHGLLASGGGTADRCLRFWNTLTGQPLQSTDTGSQVCNLAWSKHANELVSTHGYSQNQILVWKYPSLTQVAKLTGHSYRVLYLAVSPDGEAIVTGAGDETLRFWNVFSKTRCTKESKSVLNLFTRIR</sequence>
<comment type="similarity">
    <text evidence="1">Belongs to the WD repeat CDC20/Fizzy family.</text>
</comment>
<organism evidence="7 8">
    <name type="scientific">Gadus morhua</name>
    <name type="common">Atlantic cod</name>
    <dbReference type="NCBI Taxonomy" id="8049"/>
    <lineage>
        <taxon>Eukaryota</taxon>
        <taxon>Metazoa</taxon>
        <taxon>Chordata</taxon>
        <taxon>Craniata</taxon>
        <taxon>Vertebrata</taxon>
        <taxon>Euteleostomi</taxon>
        <taxon>Actinopterygii</taxon>
        <taxon>Neopterygii</taxon>
        <taxon>Teleostei</taxon>
        <taxon>Neoteleostei</taxon>
        <taxon>Acanthomorphata</taxon>
        <taxon>Zeiogadaria</taxon>
        <taxon>Gadariae</taxon>
        <taxon>Gadiformes</taxon>
        <taxon>Gadoidei</taxon>
        <taxon>Gadidae</taxon>
        <taxon>Gadus</taxon>
    </lineage>
</organism>
<feature type="repeat" description="WD" evidence="4">
    <location>
        <begin position="173"/>
        <end position="205"/>
    </location>
</feature>
<keyword evidence="2 4" id="KW-0853">WD repeat</keyword>
<name>A0A8C5BXD4_GADMO</name>
<proteinExistence type="inferred from homology"/>
<keyword evidence="3" id="KW-0677">Repeat</keyword>